<dbReference type="EMBL" id="JARBHB010000003">
    <property type="protein sequence ID" value="KAJ8890928.1"/>
    <property type="molecule type" value="Genomic_DNA"/>
</dbReference>
<feature type="compositionally biased region" description="Basic and acidic residues" evidence="1">
    <location>
        <begin position="271"/>
        <end position="296"/>
    </location>
</feature>
<dbReference type="Proteomes" id="UP001159363">
    <property type="component" value="Chromosome 3"/>
</dbReference>
<sequence>MEGKREIPEKTLRPAASSGTIPTCENPGVARLGIEPGSSWWEANCSATAAPGFPCDRFSMYTKLILLLLLFIVGLQRTQYLIGFARLWERVLRLTGNCVLLKILYWLGCRLVSRLPGADWRKAFHRVACKRRHSAGVRLHYGGGGVSSSHYGGGVSCSDDAGDGVSSCNHGGGVSPSHYGGSISCSDDAGGGVSSCNHGSGVSSSQYGGGSDDGRGAQVAGGGNSHSQDGGEDDLKRKSREKEIIKLTLPKFYFFQDIPLPQADKARKLRQKDDAPEVGMERRWNVREGETGEPRENPPTNGIGRHDSHMRKSGSDSAEYRVRFAKVLELWREVVAWLTPTCRGQDCLLNSDLGYSGRRDKPRSLSKPTAMDIAYLPVCPPCKRQRSNNDILCKEFATASVADRSSLGCETASIGRRIATHRTNVEPDLSGFLN</sequence>
<reference evidence="2 3" key="1">
    <citation type="submission" date="2023-02" db="EMBL/GenBank/DDBJ databases">
        <title>LHISI_Scaffold_Assembly.</title>
        <authorList>
            <person name="Stuart O.P."/>
            <person name="Cleave R."/>
            <person name="Magrath M.J.L."/>
            <person name="Mikheyev A.S."/>
        </authorList>
    </citation>
    <scope>NUCLEOTIDE SEQUENCE [LARGE SCALE GENOMIC DNA]</scope>
    <source>
        <strain evidence="2">Daus_M_001</strain>
        <tissue evidence="2">Leg muscle</tissue>
    </source>
</reference>
<keyword evidence="3" id="KW-1185">Reference proteome</keyword>
<comment type="caution">
    <text evidence="2">The sequence shown here is derived from an EMBL/GenBank/DDBJ whole genome shotgun (WGS) entry which is preliminary data.</text>
</comment>
<gene>
    <name evidence="2" type="ORF">PR048_010437</name>
</gene>
<organism evidence="2 3">
    <name type="scientific">Dryococelus australis</name>
    <dbReference type="NCBI Taxonomy" id="614101"/>
    <lineage>
        <taxon>Eukaryota</taxon>
        <taxon>Metazoa</taxon>
        <taxon>Ecdysozoa</taxon>
        <taxon>Arthropoda</taxon>
        <taxon>Hexapoda</taxon>
        <taxon>Insecta</taxon>
        <taxon>Pterygota</taxon>
        <taxon>Neoptera</taxon>
        <taxon>Polyneoptera</taxon>
        <taxon>Phasmatodea</taxon>
        <taxon>Verophasmatodea</taxon>
        <taxon>Anareolatae</taxon>
        <taxon>Phasmatidae</taxon>
        <taxon>Eurycanthinae</taxon>
        <taxon>Dryococelus</taxon>
    </lineage>
</organism>
<feature type="region of interest" description="Disordered" evidence="1">
    <location>
        <begin position="196"/>
        <end position="237"/>
    </location>
</feature>
<name>A0ABQ9I2S2_9NEOP</name>
<feature type="region of interest" description="Disordered" evidence="1">
    <location>
        <begin position="266"/>
        <end position="316"/>
    </location>
</feature>
<feature type="compositionally biased region" description="Low complexity" evidence="1">
    <location>
        <begin position="196"/>
        <end position="206"/>
    </location>
</feature>
<evidence type="ECO:0000256" key="1">
    <source>
        <dbReference type="SAM" id="MobiDB-lite"/>
    </source>
</evidence>
<proteinExistence type="predicted"/>
<evidence type="ECO:0000313" key="2">
    <source>
        <dbReference type="EMBL" id="KAJ8890928.1"/>
    </source>
</evidence>
<accession>A0ABQ9I2S2</accession>
<evidence type="ECO:0000313" key="3">
    <source>
        <dbReference type="Proteomes" id="UP001159363"/>
    </source>
</evidence>
<protein>
    <submittedName>
        <fullName evidence="2">Uncharacterized protein</fullName>
    </submittedName>
</protein>